<dbReference type="Proteomes" id="UP001408789">
    <property type="component" value="Unassembled WGS sequence"/>
</dbReference>
<name>A0AAP0CMC5_9ASTR</name>
<organism evidence="2 3">
    <name type="scientific">Deinandra increscens subsp. villosa</name>
    <dbReference type="NCBI Taxonomy" id="3103831"/>
    <lineage>
        <taxon>Eukaryota</taxon>
        <taxon>Viridiplantae</taxon>
        <taxon>Streptophyta</taxon>
        <taxon>Embryophyta</taxon>
        <taxon>Tracheophyta</taxon>
        <taxon>Spermatophyta</taxon>
        <taxon>Magnoliopsida</taxon>
        <taxon>eudicotyledons</taxon>
        <taxon>Gunneridae</taxon>
        <taxon>Pentapetalae</taxon>
        <taxon>asterids</taxon>
        <taxon>campanulids</taxon>
        <taxon>Asterales</taxon>
        <taxon>Asteraceae</taxon>
        <taxon>Asteroideae</taxon>
        <taxon>Heliantheae alliance</taxon>
        <taxon>Madieae</taxon>
        <taxon>Madiinae</taxon>
        <taxon>Deinandra</taxon>
    </lineage>
</organism>
<comment type="caution">
    <text evidence="2">The sequence shown here is derived from an EMBL/GenBank/DDBJ whole genome shotgun (WGS) entry which is preliminary data.</text>
</comment>
<protein>
    <submittedName>
        <fullName evidence="2">Uncharacterized protein</fullName>
    </submittedName>
</protein>
<evidence type="ECO:0000313" key="3">
    <source>
        <dbReference type="Proteomes" id="UP001408789"/>
    </source>
</evidence>
<proteinExistence type="predicted"/>
<dbReference type="Pfam" id="PF14009">
    <property type="entry name" value="PADRE"/>
    <property type="match status" value="1"/>
</dbReference>
<evidence type="ECO:0000256" key="1">
    <source>
        <dbReference type="SAM" id="MobiDB-lite"/>
    </source>
</evidence>
<dbReference type="AlphaFoldDB" id="A0AAP0CMC5"/>
<keyword evidence="3" id="KW-1185">Reference proteome</keyword>
<dbReference type="PANTHER" id="PTHR33052">
    <property type="entry name" value="DUF4228 DOMAIN PROTEIN-RELATED"/>
    <property type="match status" value="1"/>
</dbReference>
<sequence length="213" mass="23786">MQPQDYGRGISVISLHNISTLHLHAHIIRTLSSPIYITTSHPPEISIGRSNHQYFNQQNPSIDHKFTMINTIRCCLSCLIPFGSLDMIRIVHLNGVVEEITRPITAGEALSDYPDHVLTRPTSHGVVILASKSELKRGGIYFLIPDSSVPENKRKPRRESSEMGLKIKTVMGDEVSVSGGGVVAEKKVRREKGRRSVDGGEWRPRLQSICEEQ</sequence>
<feature type="region of interest" description="Disordered" evidence="1">
    <location>
        <begin position="186"/>
        <end position="213"/>
    </location>
</feature>
<evidence type="ECO:0000313" key="2">
    <source>
        <dbReference type="EMBL" id="KAK9057528.1"/>
    </source>
</evidence>
<feature type="compositionally biased region" description="Basic and acidic residues" evidence="1">
    <location>
        <begin position="186"/>
        <end position="204"/>
    </location>
</feature>
<dbReference type="InterPro" id="IPR025322">
    <property type="entry name" value="PADRE_dom"/>
</dbReference>
<gene>
    <name evidence="2" type="ORF">SSX86_022364</name>
</gene>
<dbReference type="EMBL" id="JBCNJP010000023">
    <property type="protein sequence ID" value="KAK9057528.1"/>
    <property type="molecule type" value="Genomic_DNA"/>
</dbReference>
<reference evidence="2 3" key="1">
    <citation type="submission" date="2024-04" db="EMBL/GenBank/DDBJ databases">
        <title>The reference genome of an endangered Asteraceae, Deinandra increscens subsp. villosa, native to the Central Coast of California.</title>
        <authorList>
            <person name="Guilliams M."/>
            <person name="Hasenstab-Lehman K."/>
            <person name="Meyer R."/>
            <person name="Mcevoy S."/>
        </authorList>
    </citation>
    <scope>NUCLEOTIDE SEQUENCE [LARGE SCALE GENOMIC DNA]</scope>
    <source>
        <tissue evidence="2">Leaf</tissue>
    </source>
</reference>
<accession>A0AAP0CMC5</accession>